<keyword evidence="10" id="KW-0472">Membrane</keyword>
<dbReference type="InterPro" id="IPR038577">
    <property type="entry name" value="GT10-like_C_sf"/>
</dbReference>
<feature type="domain" description="Fucosyltransferase N-terminal" evidence="14">
    <location>
        <begin position="6"/>
        <end position="89"/>
    </location>
</feature>
<dbReference type="SUPFAM" id="SSF53756">
    <property type="entry name" value="UDP-Glycosyltransferase/glycogen phosphorylase"/>
    <property type="match status" value="1"/>
</dbReference>
<dbReference type="Pfam" id="PF17039">
    <property type="entry name" value="Glyco_tran_10_N"/>
    <property type="match status" value="1"/>
</dbReference>
<organism evidence="15 16">
    <name type="scientific">Artemia franciscana</name>
    <name type="common">Brine shrimp</name>
    <name type="synonym">Artemia sanfranciscana</name>
    <dbReference type="NCBI Taxonomy" id="6661"/>
    <lineage>
        <taxon>Eukaryota</taxon>
        <taxon>Metazoa</taxon>
        <taxon>Ecdysozoa</taxon>
        <taxon>Arthropoda</taxon>
        <taxon>Crustacea</taxon>
        <taxon>Branchiopoda</taxon>
        <taxon>Anostraca</taxon>
        <taxon>Artemiidae</taxon>
        <taxon>Artemia</taxon>
    </lineage>
</organism>
<keyword evidence="7" id="KW-0735">Signal-anchor</keyword>
<evidence type="ECO:0000259" key="14">
    <source>
        <dbReference type="Pfam" id="PF17039"/>
    </source>
</evidence>
<comment type="pathway">
    <text evidence="2">Protein modification; protein glycosylation.</text>
</comment>
<evidence type="ECO:0000256" key="12">
    <source>
        <dbReference type="RuleBase" id="RU003832"/>
    </source>
</evidence>
<evidence type="ECO:0000259" key="13">
    <source>
        <dbReference type="Pfam" id="PF00852"/>
    </source>
</evidence>
<dbReference type="InterPro" id="IPR031481">
    <property type="entry name" value="Glyco_tran_10_N"/>
</dbReference>
<dbReference type="AlphaFoldDB" id="A0AA88KSM5"/>
<evidence type="ECO:0000256" key="5">
    <source>
        <dbReference type="ARBA" id="ARBA00022679"/>
    </source>
</evidence>
<keyword evidence="4 12" id="KW-0328">Glycosyltransferase</keyword>
<comment type="subcellular location">
    <subcellularLocation>
        <location evidence="1 12">Golgi apparatus</location>
        <location evidence="1 12">Golgi stack membrane</location>
        <topology evidence="1 12">Single-pass type II membrane protein</topology>
    </subcellularLocation>
</comment>
<dbReference type="PANTHER" id="PTHR48438:SF1">
    <property type="entry name" value="ALPHA-(1,3)-FUCOSYLTRANSFERASE C-RELATED"/>
    <property type="match status" value="1"/>
</dbReference>
<dbReference type="Pfam" id="PF00852">
    <property type="entry name" value="Glyco_transf_10"/>
    <property type="match status" value="1"/>
</dbReference>
<dbReference type="Proteomes" id="UP001187531">
    <property type="component" value="Unassembled WGS sequence"/>
</dbReference>
<evidence type="ECO:0000256" key="1">
    <source>
        <dbReference type="ARBA" id="ARBA00004447"/>
    </source>
</evidence>
<evidence type="ECO:0000256" key="9">
    <source>
        <dbReference type="ARBA" id="ARBA00023034"/>
    </source>
</evidence>
<reference evidence="15" key="1">
    <citation type="submission" date="2023-07" db="EMBL/GenBank/DDBJ databases">
        <title>Chromosome-level genome assembly of Artemia franciscana.</title>
        <authorList>
            <person name="Jo E."/>
        </authorList>
    </citation>
    <scope>NUCLEOTIDE SEQUENCE</scope>
    <source>
        <tissue evidence="15">Whole body</tissue>
    </source>
</reference>
<protein>
    <recommendedName>
        <fullName evidence="12">Fucosyltransferase</fullName>
        <ecNumber evidence="12">2.4.1.-</ecNumber>
    </recommendedName>
</protein>
<dbReference type="PANTHER" id="PTHR48438">
    <property type="entry name" value="ALPHA-(1,3)-FUCOSYLTRANSFERASE C-RELATED"/>
    <property type="match status" value="1"/>
</dbReference>
<evidence type="ECO:0000256" key="2">
    <source>
        <dbReference type="ARBA" id="ARBA00004922"/>
    </source>
</evidence>
<accession>A0AA88KSM5</accession>
<evidence type="ECO:0000256" key="6">
    <source>
        <dbReference type="ARBA" id="ARBA00022692"/>
    </source>
</evidence>
<dbReference type="Gene3D" id="3.40.50.11660">
    <property type="entry name" value="Glycosyl transferase family 10, C-terminal domain"/>
    <property type="match status" value="1"/>
</dbReference>
<dbReference type="EC" id="2.4.1.-" evidence="12"/>
<proteinExistence type="inferred from homology"/>
<comment type="similarity">
    <text evidence="3 12">Belongs to the glycosyltransferase 10 family.</text>
</comment>
<evidence type="ECO:0000256" key="4">
    <source>
        <dbReference type="ARBA" id="ARBA00022676"/>
    </source>
</evidence>
<evidence type="ECO:0000256" key="11">
    <source>
        <dbReference type="ARBA" id="ARBA00023180"/>
    </source>
</evidence>
<keyword evidence="6 12" id="KW-0812">Transmembrane</keyword>
<keyword evidence="5 12" id="KW-0808">Transferase</keyword>
<keyword evidence="8" id="KW-1133">Transmembrane helix</keyword>
<dbReference type="InterPro" id="IPR055270">
    <property type="entry name" value="Glyco_tran_10_C"/>
</dbReference>
<evidence type="ECO:0000256" key="7">
    <source>
        <dbReference type="ARBA" id="ARBA00022968"/>
    </source>
</evidence>
<comment type="caution">
    <text evidence="15">The sequence shown here is derived from an EMBL/GenBank/DDBJ whole genome shotgun (WGS) entry which is preliminary data.</text>
</comment>
<dbReference type="GO" id="GO:0032580">
    <property type="term" value="C:Golgi cisterna membrane"/>
    <property type="evidence" value="ECO:0007669"/>
    <property type="project" value="UniProtKB-SubCell"/>
</dbReference>
<keyword evidence="11" id="KW-0325">Glycoprotein</keyword>
<evidence type="ECO:0000256" key="3">
    <source>
        <dbReference type="ARBA" id="ARBA00008919"/>
    </source>
</evidence>
<feature type="domain" description="Fucosyltransferase C-terminal" evidence="13">
    <location>
        <begin position="108"/>
        <end position="280"/>
    </location>
</feature>
<gene>
    <name evidence="15" type="ORF">QYM36_020115</name>
</gene>
<dbReference type="GO" id="GO:0008417">
    <property type="term" value="F:fucosyltransferase activity"/>
    <property type="evidence" value="ECO:0007669"/>
    <property type="project" value="InterPro"/>
</dbReference>
<dbReference type="FunFam" id="3.40.50.11660:FF:000004">
    <property type="entry name" value="Glycoprotein 3-alpha-L-fucosyltransferase A"/>
    <property type="match status" value="1"/>
</dbReference>
<keyword evidence="16" id="KW-1185">Reference proteome</keyword>
<keyword evidence="9 12" id="KW-0333">Golgi apparatus</keyword>
<evidence type="ECO:0000313" key="15">
    <source>
        <dbReference type="EMBL" id="KAK2701217.1"/>
    </source>
</evidence>
<evidence type="ECO:0000256" key="8">
    <source>
        <dbReference type="ARBA" id="ARBA00022989"/>
    </source>
</evidence>
<evidence type="ECO:0000256" key="10">
    <source>
        <dbReference type="ARBA" id="ARBA00023136"/>
    </source>
</evidence>
<evidence type="ECO:0000313" key="16">
    <source>
        <dbReference type="Proteomes" id="UP001187531"/>
    </source>
</evidence>
<dbReference type="EMBL" id="JAVRJZ010006480">
    <property type="protein sequence ID" value="KAK2701217.1"/>
    <property type="molecule type" value="Genomic_DNA"/>
</dbReference>
<dbReference type="InterPro" id="IPR001503">
    <property type="entry name" value="Glyco_trans_10"/>
</dbReference>
<name>A0AA88KSM5_ARTSF</name>
<sequence length="301" mass="36348">MNLLKKNKCEYTNCYITHNKSHKSSSEYDAIVFHAPLLYLWPAISNRAYHQRYVFFSKESPVNIRPYHHFGNFFNWTITYREDSDIYFPKGEIKRREKRVKREYKTFTKQNLVVWMVSHCQTHGHREDYIDELRRYIQVDVYGTCGANRCLSEYLEECYNMIQNNYKFYLSFENSLCKDYVTEKLFNILQYDVIPVVYGSADYNRILPPNSYINALDYSPSELANLLRDIGDDLIKYQRYFKWKEEYYLHIYDIKHAFCELCKKLHTDTEKKSYRNFNKWWIDGSNCTKGPIIRSAPVLNF</sequence>